<keyword evidence="5 6" id="KW-0472">Membrane</keyword>
<dbReference type="Pfam" id="PF02706">
    <property type="entry name" value="Wzz"/>
    <property type="match status" value="1"/>
</dbReference>
<feature type="transmembrane region" description="Helical" evidence="6">
    <location>
        <begin position="20"/>
        <end position="41"/>
    </location>
</feature>
<organism evidence="8 10">
    <name type="scientific">Thermus brockianus</name>
    <dbReference type="NCBI Taxonomy" id="56956"/>
    <lineage>
        <taxon>Bacteria</taxon>
        <taxon>Thermotogati</taxon>
        <taxon>Deinococcota</taxon>
        <taxon>Deinococci</taxon>
        <taxon>Thermales</taxon>
        <taxon>Thermaceae</taxon>
        <taxon>Thermus</taxon>
    </lineage>
</organism>
<dbReference type="Proteomes" id="UP000831120">
    <property type="component" value="Chromosome"/>
</dbReference>
<sequence length="265" mass="30072">MAPETDVTLLDLLGALRRSWRWLLIGTLAVGILAGVVGSLLPPRYSSEIVLQINGEVEREIPPVLEYRFSGLGVDLFLLPHPAQLPWVSWVKSYAVQQGGGFRFVLEEEGGILKIRGYGATPEEAQGKVLEGYARLKERLRGKLQVFWDSYFKGEEMVLRQGLRDIREALRVLAQDDYDPTIRQRLRTTASLMELRLQQLKAYQEEQSLEALTEETLASGLFLLQPAQKPERPEERHSLRYGLVAALTFGLFGSLWVFSRELFRG</sequence>
<reference evidence="10" key="1">
    <citation type="submission" date="2016-06" db="EMBL/GenBank/DDBJ databases">
        <title>Whole genome sequencing of Thermus brockianus strain GE-1.</title>
        <authorList>
            <person name="Schaefers C."/>
            <person name="Blank S."/>
            <person name="Wiebusch S."/>
            <person name="Elleuche S."/>
            <person name="Antranikian G."/>
        </authorList>
    </citation>
    <scope>NUCLEOTIDE SEQUENCE [LARGE SCALE GENOMIC DNA]</scope>
    <source>
        <strain evidence="10">GE-1</strain>
    </source>
</reference>
<evidence type="ECO:0000256" key="5">
    <source>
        <dbReference type="ARBA" id="ARBA00023136"/>
    </source>
</evidence>
<keyword evidence="3 6" id="KW-0812">Transmembrane</keyword>
<dbReference type="InterPro" id="IPR050445">
    <property type="entry name" value="Bact_polysacc_biosynth/exp"/>
</dbReference>
<keyword evidence="11" id="KW-1185">Reference proteome</keyword>
<keyword evidence="2" id="KW-1003">Cell membrane</keyword>
<evidence type="ECO:0000313" key="10">
    <source>
        <dbReference type="Proteomes" id="UP000182993"/>
    </source>
</evidence>
<dbReference type="PANTHER" id="PTHR32309">
    <property type="entry name" value="TYROSINE-PROTEIN KINASE"/>
    <property type="match status" value="1"/>
</dbReference>
<evidence type="ECO:0000256" key="6">
    <source>
        <dbReference type="SAM" id="Phobius"/>
    </source>
</evidence>
<dbReference type="InterPro" id="IPR003856">
    <property type="entry name" value="LPS_length_determ_N"/>
</dbReference>
<dbReference type="KEGG" id="tbc:A0O31_00158"/>
<proteinExistence type="predicted"/>
<evidence type="ECO:0000256" key="3">
    <source>
        <dbReference type="ARBA" id="ARBA00022692"/>
    </source>
</evidence>
<dbReference type="EMBL" id="CP016312">
    <property type="protein sequence ID" value="APD08385.1"/>
    <property type="molecule type" value="Genomic_DNA"/>
</dbReference>
<dbReference type="AlphaFoldDB" id="A0A1J0LPZ7"/>
<dbReference type="Proteomes" id="UP000182993">
    <property type="component" value="Chromosome"/>
</dbReference>
<gene>
    <name evidence="8" type="ORF">A0O31_00158</name>
    <name evidence="9" type="ORF">TbrSNM41_10010</name>
</gene>
<evidence type="ECO:0000256" key="4">
    <source>
        <dbReference type="ARBA" id="ARBA00022989"/>
    </source>
</evidence>
<protein>
    <submittedName>
        <fullName evidence="8">Chain length determinant protein</fullName>
    </submittedName>
</protein>
<evidence type="ECO:0000313" key="9">
    <source>
        <dbReference type="EMBL" id="BDG16267.1"/>
    </source>
</evidence>
<evidence type="ECO:0000313" key="8">
    <source>
        <dbReference type="EMBL" id="APD08385.1"/>
    </source>
</evidence>
<feature type="transmembrane region" description="Helical" evidence="6">
    <location>
        <begin position="239"/>
        <end position="258"/>
    </location>
</feature>
<dbReference type="EMBL" id="AP025593">
    <property type="protein sequence ID" value="BDG16267.1"/>
    <property type="molecule type" value="Genomic_DNA"/>
</dbReference>
<evidence type="ECO:0000256" key="1">
    <source>
        <dbReference type="ARBA" id="ARBA00004651"/>
    </source>
</evidence>
<dbReference type="GO" id="GO:0005886">
    <property type="term" value="C:plasma membrane"/>
    <property type="evidence" value="ECO:0007669"/>
    <property type="project" value="UniProtKB-SubCell"/>
</dbReference>
<reference evidence="8" key="2">
    <citation type="journal article" date="2017" name="Stand. Genomic Sci.">
        <title>Complete genome sequence of Thermus brockianus GE-1 reveals key enzymes of xylan/xylose metabolism.</title>
        <authorList>
            <person name="Schaefers C."/>
            <person name="Blank S."/>
            <person name="Wiebusch S."/>
            <person name="Elleuche S."/>
            <person name="Antranikian G."/>
        </authorList>
    </citation>
    <scope>NUCLEOTIDE SEQUENCE</scope>
    <source>
        <strain evidence="8">GE-1</strain>
    </source>
</reference>
<dbReference type="OrthoDB" id="7786248at2"/>
<dbReference type="RefSeq" id="WP_071676265.1">
    <property type="nucleotide sequence ID" value="NZ_AP025593.1"/>
</dbReference>
<comment type="subcellular location">
    <subcellularLocation>
        <location evidence="1">Cell membrane</location>
        <topology evidence="1">Multi-pass membrane protein</topology>
    </subcellularLocation>
</comment>
<dbReference type="PANTHER" id="PTHR32309:SF13">
    <property type="entry name" value="FERRIC ENTEROBACTIN TRANSPORT PROTEIN FEPE"/>
    <property type="match status" value="1"/>
</dbReference>
<feature type="domain" description="Polysaccharide chain length determinant N-terminal" evidence="7">
    <location>
        <begin position="6"/>
        <end position="56"/>
    </location>
</feature>
<evidence type="ECO:0000313" key="11">
    <source>
        <dbReference type="Proteomes" id="UP000831120"/>
    </source>
</evidence>
<keyword evidence="4 6" id="KW-1133">Transmembrane helix</keyword>
<name>A0A1J0LPZ7_THEBO</name>
<dbReference type="GO" id="GO:0004713">
    <property type="term" value="F:protein tyrosine kinase activity"/>
    <property type="evidence" value="ECO:0007669"/>
    <property type="project" value="TreeGrafter"/>
</dbReference>
<evidence type="ECO:0000256" key="2">
    <source>
        <dbReference type="ARBA" id="ARBA00022475"/>
    </source>
</evidence>
<accession>A0A1J0LPZ7</accession>
<evidence type="ECO:0000259" key="7">
    <source>
        <dbReference type="Pfam" id="PF02706"/>
    </source>
</evidence>
<dbReference type="STRING" id="56956.A0O31_00158"/>
<reference evidence="9 11" key="3">
    <citation type="journal article" date="2022" name="Microbiol. Resour. Announc.">
        <title>Complete Genome Sequences of Thermus Strains Isolated from Senami Hot Spring in Japan.</title>
        <authorList>
            <person name="Miyazaki K."/>
        </authorList>
    </citation>
    <scope>NUCLEOTIDE SEQUENCE [LARGE SCALE GENOMIC DNA]</scope>
    <source>
        <strain evidence="9 11">SNM4-1</strain>
    </source>
</reference>